<dbReference type="STRING" id="2070753.A0A3A2ZTW2"/>
<dbReference type="AlphaFoldDB" id="A0A3A2ZTW2"/>
<dbReference type="InterPro" id="IPR011050">
    <property type="entry name" value="Pectin_lyase_fold/virulence"/>
</dbReference>
<dbReference type="InterPro" id="IPR024535">
    <property type="entry name" value="RHGA/B-epi-like_pectate_lyase"/>
</dbReference>
<dbReference type="EMBL" id="MVGC01000018">
    <property type="protein sequence ID" value="RJE26608.1"/>
    <property type="molecule type" value="Genomic_DNA"/>
</dbReference>
<feature type="domain" description="Rhamnogalacturonase A/B/Epimerase-like pectate lyase" evidence="4">
    <location>
        <begin position="83"/>
        <end position="313"/>
    </location>
</feature>
<evidence type="ECO:0000256" key="2">
    <source>
        <dbReference type="ARBA" id="ARBA00022525"/>
    </source>
</evidence>
<dbReference type="CDD" id="cd23668">
    <property type="entry name" value="GH55_beta13glucanase-like"/>
    <property type="match status" value="1"/>
</dbReference>
<protein>
    <recommendedName>
        <fullName evidence="4">Rhamnogalacturonase A/B/Epimerase-like pectate lyase domain-containing protein</fullName>
    </recommendedName>
</protein>
<keyword evidence="2" id="KW-0964">Secreted</keyword>
<proteinExistence type="predicted"/>
<reference evidence="6" key="1">
    <citation type="submission" date="2017-02" db="EMBL/GenBank/DDBJ databases">
        <authorList>
            <person name="Tafer H."/>
            <person name="Lopandic K."/>
        </authorList>
    </citation>
    <scope>NUCLEOTIDE SEQUENCE [LARGE SCALE GENOMIC DNA]</scope>
    <source>
        <strain evidence="6">CBS 366.77</strain>
    </source>
</reference>
<dbReference type="PANTHER" id="PTHR33928:SF2">
    <property type="entry name" value="PECTATE LYASE SUPERFAMILY PROTEIN DOMAIN-CONTAINING PROTEIN-RELATED"/>
    <property type="match status" value="1"/>
</dbReference>
<comment type="caution">
    <text evidence="5">The sequence shown here is derived from an EMBL/GenBank/DDBJ whole genome shotgun (WGS) entry which is preliminary data.</text>
</comment>
<dbReference type="OrthoDB" id="1046782at2759"/>
<dbReference type="FunFam" id="2.160.20.10:FF:000049">
    <property type="entry name" value="Putative exo-beta-1,3-glucanase"/>
    <property type="match status" value="1"/>
</dbReference>
<comment type="subcellular location">
    <subcellularLocation>
        <location evidence="1">Secreted</location>
    </subcellularLocation>
</comment>
<evidence type="ECO:0000256" key="1">
    <source>
        <dbReference type="ARBA" id="ARBA00004613"/>
    </source>
</evidence>
<dbReference type="PANTHER" id="PTHR33928">
    <property type="entry name" value="POLYGALACTURONASE QRT3"/>
    <property type="match status" value="1"/>
</dbReference>
<dbReference type="SUPFAM" id="SSF51126">
    <property type="entry name" value="Pectin lyase-like"/>
    <property type="match status" value="2"/>
</dbReference>
<keyword evidence="3" id="KW-0732">Signal</keyword>
<dbReference type="GO" id="GO:0004650">
    <property type="term" value="F:polygalacturonase activity"/>
    <property type="evidence" value="ECO:0007669"/>
    <property type="project" value="InterPro"/>
</dbReference>
<evidence type="ECO:0000259" key="4">
    <source>
        <dbReference type="Pfam" id="PF12708"/>
    </source>
</evidence>
<organism evidence="5 6">
    <name type="scientific">Aspergillus sclerotialis</name>
    <dbReference type="NCBI Taxonomy" id="2070753"/>
    <lineage>
        <taxon>Eukaryota</taxon>
        <taxon>Fungi</taxon>
        <taxon>Dikarya</taxon>
        <taxon>Ascomycota</taxon>
        <taxon>Pezizomycotina</taxon>
        <taxon>Eurotiomycetes</taxon>
        <taxon>Eurotiomycetidae</taxon>
        <taxon>Eurotiales</taxon>
        <taxon>Aspergillaceae</taxon>
        <taxon>Aspergillus</taxon>
        <taxon>Aspergillus subgen. Polypaecilum</taxon>
    </lineage>
</organism>
<sequence length="923" mass="99499">MVDNTHNQYGVAPDDGLLNGPVITGAQPAIKQSSFGAGALTGLEEIRRRGSSNLQARDSSGYWLASTTHGEMPFLDDSSYVFFRNVKEYGAVGDGVADDTAAINRAITNGNRCGLPTNCTSTTTMGALVYFPPGTYRVTTPIIQYYYTQFVGDPLDRPVIKGDSNFSGIALVDTDVYIPGGNGLEWYINQNQFYRQIRNIIFDLTEMPNEITSGDQSYVPTGLHWQVAQGTSLMNLDFVMPLGGGTKAVGIFMENGSGGFISDLYFYGGNIGFKAGSQQFTHRALKFQSCVTAISMIWDWGMTWQAIEALATYTALDTTAYKGSSGQGTGSIAVVDSYFEHVPYAITMQMNKVSPNILLDNLRTVDCESIVMNSGGNTLLAGKSSGEVVVDSWGLGNWVTSLNGSVSFNYGYLSPKVNKSESLLDPKGSYYARSRPQYESGFTIVNARDLGIKGDGYTDQTDKINNLLASNVGSVVFFPAGVYLVTDTVKIPVGSRIVGEGWSQIMGTGSKFSNEASPRVMVQAGKEGDSGIMEISDMLFTVRGPAAGAVLLEWNVHESTQGSAAMWDSHFRVGGAKGSDLSIDDCPRLDGVNDKCMAANLLMHVTRHASGYFENVWAWVADHDLDADLNADETTSTATQISVYAGRAILVESQGPCWFVGSSSEHSVLYQYQLSEANDIYMGHIQTETPYYQPSPTALQPFTIGIFNQDPDFGSCIANSSCIEAWAARFINSTNVYVYSAGLYSWFTNYDQDACLDSEDCQENLVDISYSQGLWFYNFFTKGAVHPFTPEGGISHVSQVDTQSGFTTQINAYLAFALTGAEIGGLDNVKGDSHTPANVSIVSLPCTSVAASSTFTMSAACTAGILQLPTSGPNASMHNDPPGTPKTCHEVCDFWRLITGTCCGSDGSISNPVEIPPRCDHSV</sequence>
<accession>A0A3A2ZTW2</accession>
<dbReference type="InterPro" id="IPR012334">
    <property type="entry name" value="Pectin_lyas_fold"/>
</dbReference>
<dbReference type="GO" id="GO:0005576">
    <property type="term" value="C:extracellular region"/>
    <property type="evidence" value="ECO:0007669"/>
    <property type="project" value="UniProtKB-SubCell"/>
</dbReference>
<dbReference type="Gene3D" id="2.160.20.10">
    <property type="entry name" value="Single-stranded right-handed beta-helix, Pectin lyase-like"/>
    <property type="match status" value="2"/>
</dbReference>
<evidence type="ECO:0000256" key="3">
    <source>
        <dbReference type="ARBA" id="ARBA00022729"/>
    </source>
</evidence>
<evidence type="ECO:0000313" key="6">
    <source>
        <dbReference type="Proteomes" id="UP000266188"/>
    </source>
</evidence>
<keyword evidence="6" id="KW-1185">Reference proteome</keyword>
<dbReference type="Pfam" id="PF12708">
    <property type="entry name" value="Pect-lyase_RHGA_epim"/>
    <property type="match status" value="2"/>
</dbReference>
<feature type="domain" description="Rhamnogalacturonase A/B/Epimerase-like pectate lyase" evidence="4">
    <location>
        <begin position="444"/>
        <end position="512"/>
    </location>
</feature>
<evidence type="ECO:0000313" key="5">
    <source>
        <dbReference type="EMBL" id="RJE26608.1"/>
    </source>
</evidence>
<name>A0A3A2ZTW2_9EURO</name>
<gene>
    <name evidence="5" type="ORF">PHISCL_01022</name>
</gene>
<dbReference type="InterPro" id="IPR039279">
    <property type="entry name" value="QRT3-like"/>
</dbReference>
<dbReference type="Proteomes" id="UP000266188">
    <property type="component" value="Unassembled WGS sequence"/>
</dbReference>